<reference evidence="1 2" key="1">
    <citation type="submission" date="2020-12" db="EMBL/GenBank/DDBJ databases">
        <title>Whole genome sequences of gut porcine anaerobes.</title>
        <authorList>
            <person name="Kubasova T."/>
            <person name="Jahodarova E."/>
            <person name="Rychlik I."/>
        </authorList>
    </citation>
    <scope>NUCLEOTIDE SEQUENCE [LARGE SCALE GENOMIC DNA]</scope>
    <source>
        <strain evidence="1 2">An867</strain>
    </source>
</reference>
<dbReference type="EMBL" id="JAFBIT010000001">
    <property type="protein sequence ID" value="MCF2652107.1"/>
    <property type="molecule type" value="Genomic_DNA"/>
</dbReference>
<proteinExistence type="predicted"/>
<name>A0ABS9CMN1_9FIRM</name>
<sequence>MYLIGTGVVNRPVGFDETEAWAVKWLHRKPEDPAQENIPMPSEVQPKVINVDDPDKRFQANPNYLLREIGGESILVPIGDAGELSNSVISLNETSSFLWQQFQSPTTIQEAVAEAEKLYTDSAGVMAEHIKLFVISYLKIGLLQEV</sequence>
<evidence type="ECO:0000313" key="2">
    <source>
        <dbReference type="Proteomes" id="UP001299220"/>
    </source>
</evidence>
<dbReference type="InterPro" id="IPR008792">
    <property type="entry name" value="PQQD"/>
</dbReference>
<comment type="caution">
    <text evidence="1">The sequence shown here is derived from an EMBL/GenBank/DDBJ whole genome shotgun (WGS) entry which is preliminary data.</text>
</comment>
<evidence type="ECO:0000313" key="1">
    <source>
        <dbReference type="EMBL" id="MCF2652107.1"/>
    </source>
</evidence>
<protein>
    <submittedName>
        <fullName evidence="1">PqqD family protein</fullName>
    </submittedName>
</protein>
<dbReference type="Pfam" id="PF05402">
    <property type="entry name" value="PqqD"/>
    <property type="match status" value="1"/>
</dbReference>
<organism evidence="1 2">
    <name type="scientific">Anaeromassilibacillus senegalensis</name>
    <dbReference type="NCBI Taxonomy" id="1673717"/>
    <lineage>
        <taxon>Bacteria</taxon>
        <taxon>Bacillati</taxon>
        <taxon>Bacillota</taxon>
        <taxon>Clostridia</taxon>
        <taxon>Eubacteriales</taxon>
        <taxon>Acutalibacteraceae</taxon>
        <taxon>Anaeromassilibacillus</taxon>
    </lineage>
</organism>
<gene>
    <name evidence="1" type="ORF">JQM67_05780</name>
</gene>
<keyword evidence="2" id="KW-1185">Reference proteome</keyword>
<dbReference type="Proteomes" id="UP001299220">
    <property type="component" value="Unassembled WGS sequence"/>
</dbReference>
<accession>A0ABS9CMN1</accession>
<dbReference type="RefSeq" id="WP_235323126.1">
    <property type="nucleotide sequence ID" value="NZ_JAFBIT010000001.1"/>
</dbReference>